<dbReference type="Proteomes" id="UP000576087">
    <property type="component" value="Unassembled WGS sequence"/>
</dbReference>
<dbReference type="Proteomes" id="UP000520770">
    <property type="component" value="Unassembled WGS sequence"/>
</dbReference>
<gene>
    <name evidence="12" type="ORF">GGE31_002979</name>
    <name evidence="11" type="ORF">GGE33_003074</name>
    <name evidence="13" type="ORF">GGE35_002920</name>
</gene>
<proteinExistence type="inferred from homology"/>
<dbReference type="AlphaFoldDB" id="A0A7W6XB57"/>
<feature type="domain" description="ABC transmembrane type-1" evidence="10">
    <location>
        <begin position="84"/>
        <end position="273"/>
    </location>
</feature>
<comment type="caution">
    <text evidence="12">The sequence shown here is derived from an EMBL/GenBank/DDBJ whole genome shotgun (WGS) entry which is preliminary data.</text>
</comment>
<dbReference type="GO" id="GO:0071916">
    <property type="term" value="F:dipeptide transmembrane transporter activity"/>
    <property type="evidence" value="ECO:0007669"/>
    <property type="project" value="TreeGrafter"/>
</dbReference>
<feature type="transmembrane region" description="Helical" evidence="9">
    <location>
        <begin position="86"/>
        <end position="112"/>
    </location>
</feature>
<keyword evidence="2 9" id="KW-0813">Transport</keyword>
<feature type="transmembrane region" description="Helical" evidence="9">
    <location>
        <begin position="205"/>
        <end position="228"/>
    </location>
</feature>
<comment type="subcellular location">
    <subcellularLocation>
        <location evidence="1 9">Cell membrane</location>
        <topology evidence="1 9">Multi-pass membrane protein</topology>
    </subcellularLocation>
</comment>
<dbReference type="CDD" id="cd06261">
    <property type="entry name" value="TM_PBP2"/>
    <property type="match status" value="1"/>
</dbReference>
<evidence type="ECO:0000256" key="9">
    <source>
        <dbReference type="RuleBase" id="RU363032"/>
    </source>
</evidence>
<evidence type="ECO:0000313" key="12">
    <source>
        <dbReference type="EMBL" id="MBB4412466.1"/>
    </source>
</evidence>
<comment type="similarity">
    <text evidence="9">Belongs to the binding-protein-dependent transport system permease family.</text>
</comment>
<dbReference type="PANTHER" id="PTHR43386:SF1">
    <property type="entry name" value="D,D-DIPEPTIDE TRANSPORT SYSTEM PERMEASE PROTEIN DDPC-RELATED"/>
    <property type="match status" value="1"/>
</dbReference>
<feature type="transmembrane region" description="Helical" evidence="9">
    <location>
        <begin position="133"/>
        <end position="161"/>
    </location>
</feature>
<dbReference type="InterPro" id="IPR035906">
    <property type="entry name" value="MetI-like_sf"/>
</dbReference>
<dbReference type="EMBL" id="JACIGY010000003">
    <property type="protein sequence ID" value="MBB4412466.1"/>
    <property type="molecule type" value="Genomic_DNA"/>
</dbReference>
<keyword evidence="5" id="KW-0571">Peptide transport</keyword>
<dbReference type="InterPro" id="IPR000515">
    <property type="entry name" value="MetI-like"/>
</dbReference>
<reference evidence="14 15" key="1">
    <citation type="submission" date="2020-08" db="EMBL/GenBank/DDBJ databases">
        <title>Genomic Encyclopedia of Type Strains, Phase IV (KMG-V): Genome sequencing to study the core and pangenomes of soil and plant-associated prokaryotes.</title>
        <authorList>
            <person name="Whitman W."/>
        </authorList>
    </citation>
    <scope>NUCLEOTIDE SEQUENCE [LARGE SCALE GENOMIC DNA]</scope>
    <source>
        <strain evidence="12 15">SEMIA 444</strain>
        <strain evidence="11 14">SEMIA 448</strain>
        <strain evidence="13 16">SEMIA 452</strain>
    </source>
</reference>
<keyword evidence="6" id="KW-0653">Protein transport</keyword>
<protein>
    <submittedName>
        <fullName evidence="12">Peptide/nickel transport system permease protein</fullName>
    </submittedName>
</protein>
<dbReference type="SUPFAM" id="SSF161098">
    <property type="entry name" value="MetI-like"/>
    <property type="match status" value="1"/>
</dbReference>
<feature type="transmembrane region" description="Helical" evidence="9">
    <location>
        <begin position="249"/>
        <end position="272"/>
    </location>
</feature>
<evidence type="ECO:0000256" key="8">
    <source>
        <dbReference type="ARBA" id="ARBA00023136"/>
    </source>
</evidence>
<evidence type="ECO:0000313" key="15">
    <source>
        <dbReference type="Proteomes" id="UP000524535"/>
    </source>
</evidence>
<dbReference type="Gene3D" id="1.10.3720.10">
    <property type="entry name" value="MetI-like"/>
    <property type="match status" value="1"/>
</dbReference>
<evidence type="ECO:0000256" key="5">
    <source>
        <dbReference type="ARBA" id="ARBA00022856"/>
    </source>
</evidence>
<dbReference type="PANTHER" id="PTHR43386">
    <property type="entry name" value="OLIGOPEPTIDE TRANSPORT SYSTEM PERMEASE PROTEIN APPC"/>
    <property type="match status" value="1"/>
</dbReference>
<keyword evidence="4 9" id="KW-0812">Transmembrane</keyword>
<dbReference type="Pfam" id="PF00528">
    <property type="entry name" value="BPD_transp_1"/>
    <property type="match status" value="1"/>
</dbReference>
<dbReference type="EMBL" id="JACIHM010000003">
    <property type="protein sequence ID" value="MBB4447098.1"/>
    <property type="molecule type" value="Genomic_DNA"/>
</dbReference>
<evidence type="ECO:0000256" key="4">
    <source>
        <dbReference type="ARBA" id="ARBA00022692"/>
    </source>
</evidence>
<dbReference type="InterPro" id="IPR050366">
    <property type="entry name" value="BP-dependent_transpt_permease"/>
</dbReference>
<evidence type="ECO:0000313" key="13">
    <source>
        <dbReference type="EMBL" id="MBB4447098.1"/>
    </source>
</evidence>
<dbReference type="GO" id="GO:0005886">
    <property type="term" value="C:plasma membrane"/>
    <property type="evidence" value="ECO:0007669"/>
    <property type="project" value="UniProtKB-SubCell"/>
</dbReference>
<evidence type="ECO:0000313" key="14">
    <source>
        <dbReference type="Proteomes" id="UP000520770"/>
    </source>
</evidence>
<evidence type="ECO:0000259" key="10">
    <source>
        <dbReference type="PROSITE" id="PS50928"/>
    </source>
</evidence>
<feature type="transmembrane region" description="Helical" evidence="9">
    <location>
        <begin position="21"/>
        <end position="45"/>
    </location>
</feature>
<organism evidence="12 15">
    <name type="scientific">Aliirhizobium cellulosilyticum</name>
    <dbReference type="NCBI Taxonomy" id="393664"/>
    <lineage>
        <taxon>Bacteria</taxon>
        <taxon>Pseudomonadati</taxon>
        <taxon>Pseudomonadota</taxon>
        <taxon>Alphaproteobacteria</taxon>
        <taxon>Hyphomicrobiales</taxon>
        <taxon>Rhizobiaceae</taxon>
        <taxon>Aliirhizobium</taxon>
    </lineage>
</organism>
<keyword evidence="7 9" id="KW-1133">Transmembrane helix</keyword>
<dbReference type="RefSeq" id="WP_183824366.1">
    <property type="nucleotide sequence ID" value="NZ_JACIGW010000003.1"/>
</dbReference>
<keyword evidence="15" id="KW-1185">Reference proteome</keyword>
<evidence type="ECO:0000256" key="7">
    <source>
        <dbReference type="ARBA" id="ARBA00022989"/>
    </source>
</evidence>
<keyword evidence="8 9" id="KW-0472">Membrane</keyword>
<sequence length="290" mass="30223">MTVIESSYAGQRRKLVRGAATLTAGGLLLGAIATSTLLASVLAGWDPLDIDIVNAGAAPSFSDGHLLGTDDLGRDILSRVLYGGRIALAISFFGSFSGCLVGTVLAFASVAIGKKDDHFIPRLADAQLAIPNLIFAIVLVAFFGSEPAVLALTITLATWVLPFRIARASFASTLTQPYVEASRMAGLSILEIARHHLTPVLLPQLAVTMSIGFSTALILVSSLGYLGLGPQPPAPDWGRMVAEAQGQIGLAWWASVFPGLAIVLTLVGSQLFGDGVAEILSLSSVKERDA</sequence>
<evidence type="ECO:0000313" key="11">
    <source>
        <dbReference type="EMBL" id="MBB4349312.1"/>
    </source>
</evidence>
<evidence type="ECO:0000313" key="16">
    <source>
        <dbReference type="Proteomes" id="UP000576087"/>
    </source>
</evidence>
<dbReference type="GO" id="GO:0015031">
    <property type="term" value="P:protein transport"/>
    <property type="evidence" value="ECO:0007669"/>
    <property type="project" value="UniProtKB-KW"/>
</dbReference>
<evidence type="ECO:0000256" key="6">
    <source>
        <dbReference type="ARBA" id="ARBA00022927"/>
    </source>
</evidence>
<keyword evidence="3" id="KW-1003">Cell membrane</keyword>
<evidence type="ECO:0000256" key="3">
    <source>
        <dbReference type="ARBA" id="ARBA00022475"/>
    </source>
</evidence>
<dbReference type="PROSITE" id="PS50928">
    <property type="entry name" value="ABC_TM1"/>
    <property type="match status" value="1"/>
</dbReference>
<dbReference type="EMBL" id="JACIGW010000003">
    <property type="protein sequence ID" value="MBB4349312.1"/>
    <property type="molecule type" value="Genomic_DNA"/>
</dbReference>
<evidence type="ECO:0000256" key="2">
    <source>
        <dbReference type="ARBA" id="ARBA00022448"/>
    </source>
</evidence>
<accession>A0A7W6XB57</accession>
<name>A0A7W6XB57_9HYPH</name>
<dbReference type="Proteomes" id="UP000524535">
    <property type="component" value="Unassembled WGS sequence"/>
</dbReference>
<evidence type="ECO:0000256" key="1">
    <source>
        <dbReference type="ARBA" id="ARBA00004651"/>
    </source>
</evidence>